<dbReference type="InterPro" id="IPR008928">
    <property type="entry name" value="6-hairpin_glycosidase_sf"/>
</dbReference>
<gene>
    <name evidence="1" type="ORF">COT42_02120</name>
</gene>
<name>A0A2H0Y0D1_UNCSA</name>
<comment type="caution">
    <text evidence="1">The sequence shown here is derived from an EMBL/GenBank/DDBJ whole genome shotgun (WGS) entry which is preliminary data.</text>
</comment>
<dbReference type="SUPFAM" id="SSF48208">
    <property type="entry name" value="Six-hairpin glycosidases"/>
    <property type="match status" value="1"/>
</dbReference>
<evidence type="ECO:0000313" key="2">
    <source>
        <dbReference type="Proteomes" id="UP000231343"/>
    </source>
</evidence>
<reference evidence="1 2" key="1">
    <citation type="submission" date="2017-09" db="EMBL/GenBank/DDBJ databases">
        <title>Depth-based differentiation of microbial function through sediment-hosted aquifers and enrichment of novel symbionts in the deep terrestrial subsurface.</title>
        <authorList>
            <person name="Probst A.J."/>
            <person name="Ladd B."/>
            <person name="Jarett J.K."/>
            <person name="Geller-Mcgrath D.E."/>
            <person name="Sieber C.M."/>
            <person name="Emerson J.B."/>
            <person name="Anantharaman K."/>
            <person name="Thomas B.C."/>
            <person name="Malmstrom R."/>
            <person name="Stieglmeier M."/>
            <person name="Klingl A."/>
            <person name="Woyke T."/>
            <person name="Ryan C.M."/>
            <person name="Banfield J.F."/>
        </authorList>
    </citation>
    <scope>NUCLEOTIDE SEQUENCE [LARGE SCALE GENOMIC DNA]</scope>
    <source>
        <strain evidence="1">CG08_land_8_20_14_0_20_45_16</strain>
    </source>
</reference>
<dbReference type="GO" id="GO:0005975">
    <property type="term" value="P:carbohydrate metabolic process"/>
    <property type="evidence" value="ECO:0007669"/>
    <property type="project" value="InterPro"/>
</dbReference>
<protein>
    <submittedName>
        <fullName evidence="1">Cellobiose phosphorylase</fullName>
    </submittedName>
</protein>
<dbReference type="Proteomes" id="UP000231343">
    <property type="component" value="Unassembled WGS sequence"/>
</dbReference>
<accession>A0A2H0Y0D1</accession>
<evidence type="ECO:0000313" key="1">
    <source>
        <dbReference type="EMBL" id="PIS30906.1"/>
    </source>
</evidence>
<organism evidence="1 2">
    <name type="scientific">Candidatus Saganbacteria bacterium CG08_land_8_20_14_0_20_45_16</name>
    <dbReference type="NCBI Taxonomy" id="2014293"/>
    <lineage>
        <taxon>Bacteria</taxon>
        <taxon>Bacillati</taxon>
        <taxon>Saganbacteria</taxon>
    </lineage>
</organism>
<dbReference type="AlphaFoldDB" id="A0A2H0Y0D1"/>
<sequence length="1047" mass="118476">MKNKRPEYYLDSSGEFVVKNYNQAPTFASFFPGIAGVFGCPMWVFYANRGQAITSAGVEDKNGALIEFQPANKAFRSAPLAGFRTFLKIDHRFYEPFASNSPAVSELRISPNHLTLIEVNHSLKIKIEITYFTVPNESFPALARTVKIYNLAAKSRKLEVLDGLAAIVPAGFNDHLLKFMSQTIEAWNIVENLENKVPFYKLKVEPADSAETNSNPKGNFFLAFAHWQGQAQPILTIVDPSLVFGNNSALVIPERFISQDFSPPTSQQTQGFMPSALAYKKLNLTKSATFELFSLIGQADNLKALQKITKLASQKRFFTKKFIENEQLTKDLCASIKTKTSLPAFDLYARQTFLDNVMRGGLPVTLGPKTIYLYYRKHGDMERDYNNFQLKPTYFSQGTGNYRDINQNRRNDLFFNPNLAEDNIVCFFNLIQLDGFNPLVVLGSQFFLETEAAAKALLEKHLKSHDPSLVETLLAPFILGDLLKALELKGVVYKTNRQQFSSELLKKANVQDGAVHGEGFWTDHFAYNTDLLESFSGVFPDKLETLLFDQKIFTFFDNDHRVAKREEKYCFAKGKVRQYTSVKSDFEKQAQILNRDQKNHRSRTNFGKGPMYHTTLIAKIICLVANKAASFDAEGIGLEMEADKPNWYDALNGLPGLFGSSLSETLELKRLCEFTHNLIKEKSGTTLLAIEIKDFVVLLSKALSGFLLTKGAFEYWEESYQLKENFRSKVRFGIAGQEAAIALSSLAEFLENVIKKCNYGISKCQQKYGTYYTYFINKVSEHEMSEAKIRVKDFKQTPLPLFLEGFVHALKVEKDKSIYQTVKASPLYDKALKMYKVNAPLDKAPLEIGRCKIFIPGWLENESIWLHMEYKYLLELLKAGLYKEFFADFKNVLIPFLAPETYKRSTLENSSFLVSSAHPDKTKHGQGFVARLSGACAEFIDIWVTMMAGKNIFYLNEANQLCFKLSPILPNWLFDKGQLSFTLLGSIEVSYSNPKGQDTFAGGVAVQSYTLTLTNSKKVTINTPFVPEPYASLIRNRQISKIVAHLL</sequence>
<dbReference type="EMBL" id="PEYM01000044">
    <property type="protein sequence ID" value="PIS30906.1"/>
    <property type="molecule type" value="Genomic_DNA"/>
</dbReference>
<proteinExistence type="predicted"/>